<evidence type="ECO:0000313" key="2">
    <source>
        <dbReference type="EMBL" id="KAK0623000.1"/>
    </source>
</evidence>
<keyword evidence="3" id="KW-1185">Reference proteome</keyword>
<organism evidence="2 3">
    <name type="scientific">Immersiella caudata</name>
    <dbReference type="NCBI Taxonomy" id="314043"/>
    <lineage>
        <taxon>Eukaryota</taxon>
        <taxon>Fungi</taxon>
        <taxon>Dikarya</taxon>
        <taxon>Ascomycota</taxon>
        <taxon>Pezizomycotina</taxon>
        <taxon>Sordariomycetes</taxon>
        <taxon>Sordariomycetidae</taxon>
        <taxon>Sordariales</taxon>
        <taxon>Lasiosphaeriaceae</taxon>
        <taxon>Immersiella</taxon>
    </lineage>
</organism>
<gene>
    <name evidence="2" type="ORF">B0T14DRAFT_159691</name>
</gene>
<protein>
    <submittedName>
        <fullName evidence="2">Uncharacterized protein</fullName>
    </submittedName>
</protein>
<feature type="region of interest" description="Disordered" evidence="1">
    <location>
        <begin position="1"/>
        <end position="37"/>
    </location>
</feature>
<name>A0AA40C2V4_9PEZI</name>
<sequence>MTTRLATSPTRPGATPDPASSAKVPLPRSEQRTPSPAWIAAPTRAQAQAMGGGCGLHACSCRGLCLLSQSGVGCRYEMVWKRSMRLGAAEVRGRRAQLLVLVVTLDAGSGKGFWLSLNSQMQKG</sequence>
<proteinExistence type="predicted"/>
<comment type="caution">
    <text evidence="2">The sequence shown here is derived from an EMBL/GenBank/DDBJ whole genome shotgun (WGS) entry which is preliminary data.</text>
</comment>
<evidence type="ECO:0000313" key="3">
    <source>
        <dbReference type="Proteomes" id="UP001175000"/>
    </source>
</evidence>
<dbReference type="AlphaFoldDB" id="A0AA40C2V4"/>
<reference evidence="2" key="1">
    <citation type="submission" date="2023-06" db="EMBL/GenBank/DDBJ databases">
        <title>Genome-scale phylogeny and comparative genomics of the fungal order Sordariales.</title>
        <authorList>
            <consortium name="Lawrence Berkeley National Laboratory"/>
            <person name="Hensen N."/>
            <person name="Bonometti L."/>
            <person name="Westerberg I."/>
            <person name="Brannstrom I.O."/>
            <person name="Guillou S."/>
            <person name="Cros-Aarteil S."/>
            <person name="Calhoun S."/>
            <person name="Haridas S."/>
            <person name="Kuo A."/>
            <person name="Mondo S."/>
            <person name="Pangilinan J."/>
            <person name="Riley R."/>
            <person name="Labutti K."/>
            <person name="Andreopoulos B."/>
            <person name="Lipzen A."/>
            <person name="Chen C."/>
            <person name="Yanf M."/>
            <person name="Daum C."/>
            <person name="Ng V."/>
            <person name="Clum A."/>
            <person name="Steindorff A."/>
            <person name="Ohm R."/>
            <person name="Martin F."/>
            <person name="Silar P."/>
            <person name="Natvig D."/>
            <person name="Lalanne C."/>
            <person name="Gautier V."/>
            <person name="Ament-Velasquez S.L."/>
            <person name="Kruys A."/>
            <person name="Hutchinson M.I."/>
            <person name="Powell A.J."/>
            <person name="Barry K."/>
            <person name="Miller A.N."/>
            <person name="Grigoriev I.V."/>
            <person name="Debuchy R."/>
            <person name="Gladieux P."/>
            <person name="Thoren M.H."/>
            <person name="Johannesson H."/>
        </authorList>
    </citation>
    <scope>NUCLEOTIDE SEQUENCE</scope>
    <source>
        <strain evidence="2">CBS 606.72</strain>
    </source>
</reference>
<dbReference type="EMBL" id="JAULSU010000003">
    <property type="protein sequence ID" value="KAK0623000.1"/>
    <property type="molecule type" value="Genomic_DNA"/>
</dbReference>
<dbReference type="Proteomes" id="UP001175000">
    <property type="component" value="Unassembled WGS sequence"/>
</dbReference>
<accession>A0AA40C2V4</accession>
<feature type="compositionally biased region" description="Polar residues" evidence="1">
    <location>
        <begin position="1"/>
        <end position="10"/>
    </location>
</feature>
<evidence type="ECO:0000256" key="1">
    <source>
        <dbReference type="SAM" id="MobiDB-lite"/>
    </source>
</evidence>